<dbReference type="HOGENOM" id="CLU_1722479_0_0_1"/>
<organism evidence="2">
    <name type="scientific">Gaeumannomyces tritici (strain R3-111a-1)</name>
    <name type="common">Wheat and barley take-all root rot fungus</name>
    <name type="synonym">Gaeumannomyces graminis var. tritici</name>
    <dbReference type="NCBI Taxonomy" id="644352"/>
    <lineage>
        <taxon>Eukaryota</taxon>
        <taxon>Fungi</taxon>
        <taxon>Dikarya</taxon>
        <taxon>Ascomycota</taxon>
        <taxon>Pezizomycotina</taxon>
        <taxon>Sordariomycetes</taxon>
        <taxon>Sordariomycetidae</taxon>
        <taxon>Magnaporthales</taxon>
        <taxon>Magnaporthaceae</taxon>
        <taxon>Gaeumannomyces</taxon>
    </lineage>
</organism>
<dbReference type="VEuPathDB" id="FungiDB:GGTG_08814"/>
<dbReference type="Proteomes" id="UP000006039">
    <property type="component" value="Unassembled WGS sequence"/>
</dbReference>
<evidence type="ECO:0000313" key="4">
    <source>
        <dbReference type="Proteomes" id="UP000006039"/>
    </source>
</evidence>
<dbReference type="GeneID" id="20349272"/>
<dbReference type="RefSeq" id="XP_009224920.1">
    <property type="nucleotide sequence ID" value="XM_009226656.1"/>
</dbReference>
<feature type="region of interest" description="Disordered" evidence="1">
    <location>
        <begin position="1"/>
        <end position="46"/>
    </location>
</feature>
<accession>J3P5M4</accession>
<dbReference type="AlphaFoldDB" id="J3P5M4"/>
<reference evidence="2" key="3">
    <citation type="submission" date="2010-09" db="EMBL/GenBank/DDBJ databases">
        <title>Annotation of Gaeumannomyces graminis var. tritici R3-111a-1.</title>
        <authorList>
            <consortium name="The Broad Institute Genome Sequencing Platform"/>
            <person name="Ma L.-J."/>
            <person name="Dead R."/>
            <person name="Young S.K."/>
            <person name="Zeng Q."/>
            <person name="Gargeya S."/>
            <person name="Fitzgerald M."/>
            <person name="Haas B."/>
            <person name="Abouelleil A."/>
            <person name="Alvarado L."/>
            <person name="Arachchi H.M."/>
            <person name="Berlin A."/>
            <person name="Brown A."/>
            <person name="Chapman S.B."/>
            <person name="Chen Z."/>
            <person name="Dunbar C."/>
            <person name="Freedman E."/>
            <person name="Gearin G."/>
            <person name="Gellesch M."/>
            <person name="Goldberg J."/>
            <person name="Griggs A."/>
            <person name="Gujja S."/>
            <person name="Heiman D."/>
            <person name="Howarth C."/>
            <person name="Larson L."/>
            <person name="Lui A."/>
            <person name="MacDonald P.J.P."/>
            <person name="Mehta T."/>
            <person name="Montmayeur A."/>
            <person name="Murphy C."/>
            <person name="Neiman D."/>
            <person name="Pearson M."/>
            <person name="Priest M."/>
            <person name="Roberts A."/>
            <person name="Saif S."/>
            <person name="Shea T."/>
            <person name="Shenoy N."/>
            <person name="Sisk P."/>
            <person name="Stolte C."/>
            <person name="Sykes S."/>
            <person name="Yandava C."/>
            <person name="Wortman J."/>
            <person name="Nusbaum C."/>
            <person name="Birren B."/>
        </authorList>
    </citation>
    <scope>NUCLEOTIDE SEQUENCE</scope>
    <source>
        <strain evidence="2">R3-111a-1</strain>
    </source>
</reference>
<reference evidence="4" key="1">
    <citation type="submission" date="2010-07" db="EMBL/GenBank/DDBJ databases">
        <title>The genome sequence of Gaeumannomyces graminis var. tritici strain R3-111a-1.</title>
        <authorList>
            <consortium name="The Broad Institute Genome Sequencing Platform"/>
            <person name="Ma L.-J."/>
            <person name="Dead R."/>
            <person name="Young S."/>
            <person name="Zeng Q."/>
            <person name="Koehrsen M."/>
            <person name="Alvarado L."/>
            <person name="Berlin A."/>
            <person name="Chapman S.B."/>
            <person name="Chen Z."/>
            <person name="Freedman E."/>
            <person name="Gellesch M."/>
            <person name="Goldberg J."/>
            <person name="Griggs A."/>
            <person name="Gujja S."/>
            <person name="Heilman E.R."/>
            <person name="Heiman D."/>
            <person name="Hepburn T."/>
            <person name="Howarth C."/>
            <person name="Jen D."/>
            <person name="Larson L."/>
            <person name="Mehta T."/>
            <person name="Neiman D."/>
            <person name="Pearson M."/>
            <person name="Roberts A."/>
            <person name="Saif S."/>
            <person name="Shea T."/>
            <person name="Shenoy N."/>
            <person name="Sisk P."/>
            <person name="Stolte C."/>
            <person name="Sykes S."/>
            <person name="Walk T."/>
            <person name="White J."/>
            <person name="Yandava C."/>
            <person name="Haas B."/>
            <person name="Nusbaum C."/>
            <person name="Birren B."/>
        </authorList>
    </citation>
    <scope>NUCLEOTIDE SEQUENCE [LARGE SCALE GENOMIC DNA]</scope>
    <source>
        <strain evidence="4">R3-111a-1</strain>
    </source>
</reference>
<reference evidence="3" key="4">
    <citation type="journal article" date="2015" name="G3 (Bethesda)">
        <title>Genome sequences of three phytopathogenic species of the Magnaporthaceae family of fungi.</title>
        <authorList>
            <person name="Okagaki L.H."/>
            <person name="Nunes C.C."/>
            <person name="Sailsbery J."/>
            <person name="Clay B."/>
            <person name="Brown D."/>
            <person name="John T."/>
            <person name="Oh Y."/>
            <person name="Young N."/>
            <person name="Fitzgerald M."/>
            <person name="Haas B.J."/>
            <person name="Zeng Q."/>
            <person name="Young S."/>
            <person name="Adiconis X."/>
            <person name="Fan L."/>
            <person name="Levin J.Z."/>
            <person name="Mitchell T.K."/>
            <person name="Okubara P.A."/>
            <person name="Farman M.L."/>
            <person name="Kohn L.M."/>
            <person name="Birren B."/>
            <person name="Ma L.-J."/>
            <person name="Dean R.A."/>
        </authorList>
    </citation>
    <scope>NUCLEOTIDE SEQUENCE</scope>
    <source>
        <strain evidence="3">R3-111a-1</strain>
    </source>
</reference>
<sequence>MAPGSKAVAVRALQYIGPRRDTTKHDRTDSGASHPFPSPPKPGQWPQHKPRCFVAFLGLMRVNGGRSRSFPSLPPRPRCQPAFPSFTTLYPGCLALAPAEIATRQTGSAGDASALPGKALNPIYTTSQKTQPFLVDYPVSTCFAVEAPGSLG</sequence>
<gene>
    <name evidence="3" type="primary">20349272</name>
    <name evidence="2" type="ORF">GGTG_08814</name>
</gene>
<dbReference type="EMBL" id="GL385398">
    <property type="protein sequence ID" value="EJT74976.1"/>
    <property type="molecule type" value="Genomic_DNA"/>
</dbReference>
<reference evidence="3" key="5">
    <citation type="submission" date="2018-04" db="UniProtKB">
        <authorList>
            <consortium name="EnsemblFungi"/>
        </authorList>
    </citation>
    <scope>IDENTIFICATION</scope>
    <source>
        <strain evidence="3">R3-111a-1</strain>
    </source>
</reference>
<dbReference type="EnsemblFungi" id="EJT74976">
    <property type="protein sequence ID" value="EJT74976"/>
    <property type="gene ID" value="GGTG_08814"/>
</dbReference>
<reference evidence="2" key="2">
    <citation type="submission" date="2010-07" db="EMBL/GenBank/DDBJ databases">
        <authorList>
            <consortium name="The Broad Institute Genome Sequencing Platform"/>
            <consortium name="Broad Institute Genome Sequencing Center for Infectious Disease"/>
            <person name="Ma L.-J."/>
            <person name="Dead R."/>
            <person name="Young S."/>
            <person name="Zeng Q."/>
            <person name="Koehrsen M."/>
            <person name="Alvarado L."/>
            <person name="Berlin A."/>
            <person name="Chapman S.B."/>
            <person name="Chen Z."/>
            <person name="Freedman E."/>
            <person name="Gellesch M."/>
            <person name="Goldberg J."/>
            <person name="Griggs A."/>
            <person name="Gujja S."/>
            <person name="Heilman E.R."/>
            <person name="Heiman D."/>
            <person name="Hepburn T."/>
            <person name="Howarth C."/>
            <person name="Jen D."/>
            <person name="Larson L."/>
            <person name="Mehta T."/>
            <person name="Neiman D."/>
            <person name="Pearson M."/>
            <person name="Roberts A."/>
            <person name="Saif S."/>
            <person name="Shea T."/>
            <person name="Shenoy N."/>
            <person name="Sisk P."/>
            <person name="Stolte C."/>
            <person name="Sykes S."/>
            <person name="Walk T."/>
            <person name="White J."/>
            <person name="Yandava C."/>
            <person name="Haas B."/>
            <person name="Nusbaum C."/>
            <person name="Birren B."/>
        </authorList>
    </citation>
    <scope>NUCLEOTIDE SEQUENCE</scope>
    <source>
        <strain evidence="2">R3-111a-1</strain>
    </source>
</reference>
<protein>
    <submittedName>
        <fullName evidence="2 3">Uncharacterized protein</fullName>
    </submittedName>
</protein>
<name>J3P5M4_GAET3</name>
<evidence type="ECO:0000313" key="3">
    <source>
        <dbReference type="EnsemblFungi" id="EJT74976"/>
    </source>
</evidence>
<feature type="compositionally biased region" description="Basic and acidic residues" evidence="1">
    <location>
        <begin position="18"/>
        <end position="29"/>
    </location>
</feature>
<evidence type="ECO:0000313" key="2">
    <source>
        <dbReference type="EMBL" id="EJT74976.1"/>
    </source>
</evidence>
<proteinExistence type="predicted"/>
<keyword evidence="4" id="KW-1185">Reference proteome</keyword>
<evidence type="ECO:0000256" key="1">
    <source>
        <dbReference type="SAM" id="MobiDB-lite"/>
    </source>
</evidence>